<dbReference type="EMBL" id="BDSP01000234">
    <property type="protein sequence ID" value="GAX25909.1"/>
    <property type="molecule type" value="Genomic_DNA"/>
</dbReference>
<protein>
    <recommendedName>
        <fullName evidence="6">Sirohydrochlorin cobaltochelatase</fullName>
    </recommendedName>
</protein>
<gene>
    <name evidence="4" type="ORF">FisN_6Hh053</name>
</gene>
<accession>A0A1Z5KI26</accession>
<evidence type="ECO:0000313" key="4">
    <source>
        <dbReference type="EMBL" id="GAX25909.1"/>
    </source>
</evidence>
<sequence length="279" mass="30689">MKYTSFLVALTALCGANAFVGPLRIILAPRSLRDASPFLLSPLHSNSNADDLFDPLLSPHAYPNGVDAGPVTEKPSNNSSNAPNKRKPFGFRTNGEESEPENKSLHFNNKPSALQPNVFDPTLSPHRYPNGTPDQVIDLSAPTHKIGILLMDHGSRNPQSNQRLHDLAQLYQSRLSSETIVRAAHMEIAEPSIPQVLRQLVFEDQVDQIICHPYFLSPGRHVTQDIPQIVQQAITELSQEVDEMPPIVTTDPVGAQTDVMISAIHNLVQQSVTVPLTPR</sequence>
<name>A0A1Z5KI26_FISSO</name>
<feature type="compositionally biased region" description="Low complexity" evidence="3">
    <location>
        <begin position="74"/>
        <end position="83"/>
    </location>
</feature>
<dbReference type="Gene3D" id="3.40.50.1400">
    <property type="match status" value="1"/>
</dbReference>
<organism evidence="4 5">
    <name type="scientific">Fistulifera solaris</name>
    <name type="common">Oleaginous diatom</name>
    <dbReference type="NCBI Taxonomy" id="1519565"/>
    <lineage>
        <taxon>Eukaryota</taxon>
        <taxon>Sar</taxon>
        <taxon>Stramenopiles</taxon>
        <taxon>Ochrophyta</taxon>
        <taxon>Bacillariophyta</taxon>
        <taxon>Bacillariophyceae</taxon>
        <taxon>Bacillariophycidae</taxon>
        <taxon>Naviculales</taxon>
        <taxon>Naviculaceae</taxon>
        <taxon>Fistulifera</taxon>
    </lineage>
</organism>
<dbReference type="CDD" id="cd03416">
    <property type="entry name" value="CbiX_SirB_N"/>
    <property type="match status" value="1"/>
</dbReference>
<dbReference type="InParanoid" id="A0A1Z5KI26"/>
<dbReference type="PANTHER" id="PTHR33542">
    <property type="entry name" value="SIROHYDROCHLORIN FERROCHELATASE, CHLOROPLASTIC"/>
    <property type="match status" value="1"/>
</dbReference>
<dbReference type="OrthoDB" id="3543at2759"/>
<keyword evidence="1" id="KW-0479">Metal-binding</keyword>
<comment type="caution">
    <text evidence="4">The sequence shown here is derived from an EMBL/GenBank/DDBJ whole genome shotgun (WGS) entry which is preliminary data.</text>
</comment>
<reference evidence="4 5" key="1">
    <citation type="journal article" date="2015" name="Plant Cell">
        <title>Oil accumulation by the oleaginous diatom Fistulifera solaris as revealed by the genome and transcriptome.</title>
        <authorList>
            <person name="Tanaka T."/>
            <person name="Maeda Y."/>
            <person name="Veluchamy A."/>
            <person name="Tanaka M."/>
            <person name="Abida H."/>
            <person name="Marechal E."/>
            <person name="Bowler C."/>
            <person name="Muto M."/>
            <person name="Sunaga Y."/>
            <person name="Tanaka M."/>
            <person name="Yoshino T."/>
            <person name="Taniguchi T."/>
            <person name="Fukuda Y."/>
            <person name="Nemoto M."/>
            <person name="Matsumoto M."/>
            <person name="Wong P.S."/>
            <person name="Aburatani S."/>
            <person name="Fujibuchi W."/>
        </authorList>
    </citation>
    <scope>NUCLEOTIDE SEQUENCE [LARGE SCALE GENOMIC DNA]</scope>
    <source>
        <strain evidence="4 5">JPCC DA0580</strain>
    </source>
</reference>
<dbReference type="SUPFAM" id="SSF53800">
    <property type="entry name" value="Chelatase"/>
    <property type="match status" value="1"/>
</dbReference>
<dbReference type="InterPro" id="IPR050963">
    <property type="entry name" value="Sirohydro_Cobaltochel/CbiX"/>
</dbReference>
<evidence type="ECO:0008006" key="6">
    <source>
        <dbReference type="Google" id="ProtNLM"/>
    </source>
</evidence>
<keyword evidence="2" id="KW-0456">Lyase</keyword>
<evidence type="ECO:0000256" key="1">
    <source>
        <dbReference type="ARBA" id="ARBA00022723"/>
    </source>
</evidence>
<dbReference type="PANTHER" id="PTHR33542:SF3">
    <property type="entry name" value="SIROHYDROCHLORIN FERROCHELATASE, CHLOROPLASTIC"/>
    <property type="match status" value="1"/>
</dbReference>
<evidence type="ECO:0000313" key="5">
    <source>
        <dbReference type="Proteomes" id="UP000198406"/>
    </source>
</evidence>
<dbReference type="GO" id="GO:0016829">
    <property type="term" value="F:lyase activity"/>
    <property type="evidence" value="ECO:0007669"/>
    <property type="project" value="UniProtKB-KW"/>
</dbReference>
<dbReference type="AlphaFoldDB" id="A0A1Z5KI26"/>
<proteinExistence type="predicted"/>
<keyword evidence="5" id="KW-1185">Reference proteome</keyword>
<evidence type="ECO:0000256" key="2">
    <source>
        <dbReference type="ARBA" id="ARBA00023239"/>
    </source>
</evidence>
<evidence type="ECO:0000256" key="3">
    <source>
        <dbReference type="SAM" id="MobiDB-lite"/>
    </source>
</evidence>
<dbReference type="InterPro" id="IPR002762">
    <property type="entry name" value="CbiX-like"/>
</dbReference>
<dbReference type="GO" id="GO:0046872">
    <property type="term" value="F:metal ion binding"/>
    <property type="evidence" value="ECO:0007669"/>
    <property type="project" value="UniProtKB-KW"/>
</dbReference>
<dbReference type="Proteomes" id="UP000198406">
    <property type="component" value="Unassembled WGS sequence"/>
</dbReference>
<feature type="region of interest" description="Disordered" evidence="3">
    <location>
        <begin position="64"/>
        <end position="113"/>
    </location>
</feature>
<dbReference type="Pfam" id="PF01903">
    <property type="entry name" value="CbiX"/>
    <property type="match status" value="1"/>
</dbReference>